<dbReference type="EnsemblProtists" id="EKX55101">
    <property type="protein sequence ID" value="EKX55101"/>
    <property type="gene ID" value="GUITHDRAFT_99733"/>
</dbReference>
<reference evidence="6" key="2">
    <citation type="submission" date="2012-11" db="EMBL/GenBank/DDBJ databases">
        <authorList>
            <person name="Kuo A."/>
            <person name="Curtis B.A."/>
            <person name="Tanifuji G."/>
            <person name="Burki F."/>
            <person name="Gruber A."/>
            <person name="Irimia M."/>
            <person name="Maruyama S."/>
            <person name="Arias M.C."/>
            <person name="Ball S.G."/>
            <person name="Gile G.H."/>
            <person name="Hirakawa Y."/>
            <person name="Hopkins J.F."/>
            <person name="Rensing S.A."/>
            <person name="Schmutz J."/>
            <person name="Symeonidi A."/>
            <person name="Elias M."/>
            <person name="Eveleigh R.J."/>
            <person name="Herman E.K."/>
            <person name="Klute M.J."/>
            <person name="Nakayama T."/>
            <person name="Obornik M."/>
            <person name="Reyes-Prieto A."/>
            <person name="Armbrust E.V."/>
            <person name="Aves S.J."/>
            <person name="Beiko R.G."/>
            <person name="Coutinho P."/>
            <person name="Dacks J.B."/>
            <person name="Durnford D.G."/>
            <person name="Fast N.M."/>
            <person name="Green B.R."/>
            <person name="Grisdale C."/>
            <person name="Hempe F."/>
            <person name="Henrissat B."/>
            <person name="Hoppner M.P."/>
            <person name="Ishida K.-I."/>
            <person name="Kim E."/>
            <person name="Koreny L."/>
            <person name="Kroth P.G."/>
            <person name="Liu Y."/>
            <person name="Malik S.-B."/>
            <person name="Maier U.G."/>
            <person name="McRose D."/>
            <person name="Mock T."/>
            <person name="Neilson J.A."/>
            <person name="Onodera N.T."/>
            <person name="Poole A.M."/>
            <person name="Pritham E.J."/>
            <person name="Richards T.A."/>
            <person name="Rocap G."/>
            <person name="Roy S.W."/>
            <person name="Sarai C."/>
            <person name="Schaack S."/>
            <person name="Shirato S."/>
            <person name="Slamovits C.H."/>
            <person name="Spencer D.F."/>
            <person name="Suzuki S."/>
            <person name="Worden A.Z."/>
            <person name="Zauner S."/>
            <person name="Barry K."/>
            <person name="Bell C."/>
            <person name="Bharti A.K."/>
            <person name="Crow J.A."/>
            <person name="Grimwood J."/>
            <person name="Kramer R."/>
            <person name="Lindquist E."/>
            <person name="Lucas S."/>
            <person name="Salamov A."/>
            <person name="McFadden G.I."/>
            <person name="Lane C.E."/>
            <person name="Keeling P.J."/>
            <person name="Gray M.W."/>
            <person name="Grigoriev I.V."/>
            <person name="Archibald J.M."/>
        </authorList>
    </citation>
    <scope>NUCLEOTIDE SEQUENCE</scope>
    <source>
        <strain evidence="6">CCMP2712</strain>
    </source>
</reference>
<dbReference type="PRINTS" id="PR00297">
    <property type="entry name" value="CHAPERONIN10"/>
</dbReference>
<dbReference type="HOGENOM" id="CLU_2150671_0_0_1"/>
<keyword evidence="2 3" id="KW-0143">Chaperone</keyword>
<sequence>MSKRTELKMACPLVPLGANIIVTLDKAAGEKMTDSGILVAASVKTDGPQTGVVQAVGSGWVTEQGAKVPIEEVKVGDKVMFREPTAFENRKMKMNDQDYYVLSVNDILAKMA</sequence>
<dbReference type="SMART" id="SM00883">
    <property type="entry name" value="Cpn10"/>
    <property type="match status" value="1"/>
</dbReference>
<comment type="similarity">
    <text evidence="1 3">Belongs to the GroES chaperonin family.</text>
</comment>
<dbReference type="GO" id="GO:0044183">
    <property type="term" value="F:protein folding chaperone"/>
    <property type="evidence" value="ECO:0007669"/>
    <property type="project" value="InterPro"/>
</dbReference>
<dbReference type="GO" id="GO:0046872">
    <property type="term" value="F:metal ion binding"/>
    <property type="evidence" value="ECO:0007669"/>
    <property type="project" value="TreeGrafter"/>
</dbReference>
<dbReference type="SUPFAM" id="SSF50129">
    <property type="entry name" value="GroES-like"/>
    <property type="match status" value="1"/>
</dbReference>
<name>L1K2P5_GUITC</name>
<reference evidence="4 6" key="1">
    <citation type="journal article" date="2012" name="Nature">
        <title>Algal genomes reveal evolutionary mosaicism and the fate of nucleomorphs.</title>
        <authorList>
            <consortium name="DOE Joint Genome Institute"/>
            <person name="Curtis B.A."/>
            <person name="Tanifuji G."/>
            <person name="Burki F."/>
            <person name="Gruber A."/>
            <person name="Irimia M."/>
            <person name="Maruyama S."/>
            <person name="Arias M.C."/>
            <person name="Ball S.G."/>
            <person name="Gile G.H."/>
            <person name="Hirakawa Y."/>
            <person name="Hopkins J.F."/>
            <person name="Kuo A."/>
            <person name="Rensing S.A."/>
            <person name="Schmutz J."/>
            <person name="Symeonidi A."/>
            <person name="Elias M."/>
            <person name="Eveleigh R.J."/>
            <person name="Herman E.K."/>
            <person name="Klute M.J."/>
            <person name="Nakayama T."/>
            <person name="Obornik M."/>
            <person name="Reyes-Prieto A."/>
            <person name="Armbrust E.V."/>
            <person name="Aves S.J."/>
            <person name="Beiko R.G."/>
            <person name="Coutinho P."/>
            <person name="Dacks J.B."/>
            <person name="Durnford D.G."/>
            <person name="Fast N.M."/>
            <person name="Green B.R."/>
            <person name="Grisdale C.J."/>
            <person name="Hempel F."/>
            <person name="Henrissat B."/>
            <person name="Hoppner M.P."/>
            <person name="Ishida K."/>
            <person name="Kim E."/>
            <person name="Koreny L."/>
            <person name="Kroth P.G."/>
            <person name="Liu Y."/>
            <person name="Malik S.B."/>
            <person name="Maier U.G."/>
            <person name="McRose D."/>
            <person name="Mock T."/>
            <person name="Neilson J.A."/>
            <person name="Onodera N.T."/>
            <person name="Poole A.M."/>
            <person name="Pritham E.J."/>
            <person name="Richards T.A."/>
            <person name="Rocap G."/>
            <person name="Roy S.W."/>
            <person name="Sarai C."/>
            <person name="Schaack S."/>
            <person name="Shirato S."/>
            <person name="Slamovits C.H."/>
            <person name="Spencer D.F."/>
            <person name="Suzuki S."/>
            <person name="Worden A.Z."/>
            <person name="Zauner S."/>
            <person name="Barry K."/>
            <person name="Bell C."/>
            <person name="Bharti A.K."/>
            <person name="Crow J.A."/>
            <person name="Grimwood J."/>
            <person name="Kramer R."/>
            <person name="Lindquist E."/>
            <person name="Lucas S."/>
            <person name="Salamov A."/>
            <person name="McFadden G.I."/>
            <person name="Lane C.E."/>
            <person name="Keeling P.J."/>
            <person name="Gray M.W."/>
            <person name="Grigoriev I.V."/>
            <person name="Archibald J.M."/>
        </authorList>
    </citation>
    <scope>NUCLEOTIDE SEQUENCE</scope>
    <source>
        <strain evidence="4 6">CCMP2712</strain>
    </source>
</reference>
<dbReference type="GeneID" id="17311689"/>
<dbReference type="InterPro" id="IPR011032">
    <property type="entry name" value="GroES-like_sf"/>
</dbReference>
<proteinExistence type="inferred from homology"/>
<protein>
    <recommendedName>
        <fullName evidence="7">Chaperonin 10</fullName>
    </recommendedName>
</protein>
<accession>L1K2P5</accession>
<evidence type="ECO:0008006" key="7">
    <source>
        <dbReference type="Google" id="ProtNLM"/>
    </source>
</evidence>
<dbReference type="PaxDb" id="55529-EKX55101"/>
<dbReference type="PANTHER" id="PTHR10772:SF63">
    <property type="entry name" value="20 KDA CHAPERONIN, CHLOROPLASTIC"/>
    <property type="match status" value="1"/>
</dbReference>
<dbReference type="GO" id="GO:0051087">
    <property type="term" value="F:protein-folding chaperone binding"/>
    <property type="evidence" value="ECO:0007669"/>
    <property type="project" value="TreeGrafter"/>
</dbReference>
<evidence type="ECO:0000313" key="6">
    <source>
        <dbReference type="Proteomes" id="UP000011087"/>
    </source>
</evidence>
<evidence type="ECO:0000256" key="3">
    <source>
        <dbReference type="RuleBase" id="RU003479"/>
    </source>
</evidence>
<dbReference type="PANTHER" id="PTHR10772">
    <property type="entry name" value="10 KDA HEAT SHOCK PROTEIN"/>
    <property type="match status" value="1"/>
</dbReference>
<evidence type="ECO:0000313" key="5">
    <source>
        <dbReference type="EnsemblProtists" id="EKX55101"/>
    </source>
</evidence>
<evidence type="ECO:0000256" key="1">
    <source>
        <dbReference type="ARBA" id="ARBA00006975"/>
    </source>
</evidence>
<dbReference type="Proteomes" id="UP000011087">
    <property type="component" value="Unassembled WGS sequence"/>
</dbReference>
<organism evidence="4">
    <name type="scientific">Guillardia theta (strain CCMP2712)</name>
    <name type="common">Cryptophyte</name>
    <dbReference type="NCBI Taxonomy" id="905079"/>
    <lineage>
        <taxon>Eukaryota</taxon>
        <taxon>Cryptophyceae</taxon>
        <taxon>Pyrenomonadales</taxon>
        <taxon>Geminigeraceae</taxon>
        <taxon>Guillardia</taxon>
    </lineage>
</organism>
<dbReference type="Gene3D" id="2.30.33.40">
    <property type="entry name" value="GroES chaperonin"/>
    <property type="match status" value="1"/>
</dbReference>
<evidence type="ECO:0000313" key="4">
    <source>
        <dbReference type="EMBL" id="EKX55101.1"/>
    </source>
</evidence>
<dbReference type="Pfam" id="PF00166">
    <property type="entry name" value="Cpn10"/>
    <property type="match status" value="1"/>
</dbReference>
<dbReference type="RefSeq" id="XP_005842081.1">
    <property type="nucleotide sequence ID" value="XM_005842024.1"/>
</dbReference>
<keyword evidence="6" id="KW-1185">Reference proteome</keyword>
<dbReference type="CDD" id="cd00320">
    <property type="entry name" value="cpn10"/>
    <property type="match status" value="1"/>
</dbReference>
<dbReference type="InterPro" id="IPR037124">
    <property type="entry name" value="Chaperonin_GroES_sf"/>
</dbReference>
<dbReference type="KEGG" id="gtt:GUITHDRAFT_99733"/>
<gene>
    <name evidence="4" type="ORF">GUITHDRAFT_99733</name>
</gene>
<dbReference type="GO" id="GO:0051082">
    <property type="term" value="F:unfolded protein binding"/>
    <property type="evidence" value="ECO:0007669"/>
    <property type="project" value="TreeGrafter"/>
</dbReference>
<reference evidence="5" key="3">
    <citation type="submission" date="2015-06" db="UniProtKB">
        <authorList>
            <consortium name="EnsemblProtists"/>
        </authorList>
    </citation>
    <scope>IDENTIFICATION</scope>
</reference>
<evidence type="ECO:0000256" key="2">
    <source>
        <dbReference type="ARBA" id="ARBA00023186"/>
    </source>
</evidence>
<dbReference type="GO" id="GO:0005524">
    <property type="term" value="F:ATP binding"/>
    <property type="evidence" value="ECO:0007669"/>
    <property type="project" value="InterPro"/>
</dbReference>
<dbReference type="InterPro" id="IPR020818">
    <property type="entry name" value="Chaperonin_GroES"/>
</dbReference>
<dbReference type="AlphaFoldDB" id="L1K2P5"/>
<dbReference type="OrthoDB" id="184876at2759"/>
<dbReference type="EMBL" id="JH992966">
    <property type="protein sequence ID" value="EKX55101.1"/>
    <property type="molecule type" value="Genomic_DNA"/>
</dbReference>